<dbReference type="Pfam" id="PF00106">
    <property type="entry name" value="adh_short"/>
    <property type="match status" value="1"/>
</dbReference>
<dbReference type="PANTHER" id="PTHR45458:SF1">
    <property type="entry name" value="SHORT CHAIN DEHYDROGENASE"/>
    <property type="match status" value="1"/>
</dbReference>
<evidence type="ECO:0000313" key="2">
    <source>
        <dbReference type="Proteomes" id="UP000652219"/>
    </source>
</evidence>
<dbReference type="InterPro" id="IPR002347">
    <property type="entry name" value="SDR_fam"/>
</dbReference>
<name>A0A8H6IU62_9PEZI</name>
<dbReference type="InterPro" id="IPR052184">
    <property type="entry name" value="SDR_enzymes"/>
</dbReference>
<accession>A0A8H6IU62</accession>
<dbReference type="PRINTS" id="PR00081">
    <property type="entry name" value="GDHRDH"/>
</dbReference>
<dbReference type="Gene3D" id="3.40.50.720">
    <property type="entry name" value="NAD(P)-binding Rossmann-like Domain"/>
    <property type="match status" value="1"/>
</dbReference>
<sequence length="242" mass="26115">MAGASVPPSILIIGANRGIGNELATRFQAKGFDVYGTYRPQTRGDSSVTELKAQGVKTFEVDFTDEDSLAAAAQEFGDATLDILVNCAGSYMLWADDKSFAEMGPDDVLREFKVNVVGPFMASKAFLPALSRADHPKIITMSSDMASIKDNKGGNISYRISKAGVNQLIKTMAVDLQKAGSRVQTLAVHPGWVPTKMAGFYGEDDMDTCMSALVETICRFCSEDEGIPNGGYVRWDGEPMDL</sequence>
<evidence type="ECO:0000313" key="1">
    <source>
        <dbReference type="EMBL" id="KAF6797642.1"/>
    </source>
</evidence>
<dbReference type="SUPFAM" id="SSF51735">
    <property type="entry name" value="NAD(P)-binding Rossmann-fold domains"/>
    <property type="match status" value="1"/>
</dbReference>
<dbReference type="InterPro" id="IPR036291">
    <property type="entry name" value="NAD(P)-bd_dom_sf"/>
</dbReference>
<reference evidence="1 2" key="1">
    <citation type="journal article" date="2020" name="Phytopathology">
        <title>Genome Sequence Resources of Colletotrichum truncatum, C. plurivorum, C. musicola, and C. sojae: Four Species Pathogenic to Soybean (Glycine max).</title>
        <authorList>
            <person name="Rogerio F."/>
            <person name="Boufleur T.R."/>
            <person name="Ciampi-Guillardi M."/>
            <person name="Sukno S.A."/>
            <person name="Thon M.R."/>
            <person name="Massola Junior N.S."/>
            <person name="Baroncelli R."/>
        </authorList>
    </citation>
    <scope>NUCLEOTIDE SEQUENCE [LARGE SCALE GENOMIC DNA]</scope>
    <source>
        <strain evidence="1 2">LFN0009</strain>
    </source>
</reference>
<comment type="caution">
    <text evidence="1">The sequence shown here is derived from an EMBL/GenBank/DDBJ whole genome shotgun (WGS) entry which is preliminary data.</text>
</comment>
<dbReference type="GO" id="GO:0016616">
    <property type="term" value="F:oxidoreductase activity, acting on the CH-OH group of donors, NAD or NADP as acceptor"/>
    <property type="evidence" value="ECO:0007669"/>
    <property type="project" value="TreeGrafter"/>
</dbReference>
<protein>
    <submittedName>
        <fullName evidence="1">Short chain dehydrogenase</fullName>
    </submittedName>
</protein>
<gene>
    <name evidence="1" type="ORF">CSOJ01_12883</name>
</gene>
<dbReference type="EMBL" id="WIGN01000347">
    <property type="protein sequence ID" value="KAF6797642.1"/>
    <property type="molecule type" value="Genomic_DNA"/>
</dbReference>
<dbReference type="Proteomes" id="UP000652219">
    <property type="component" value="Unassembled WGS sequence"/>
</dbReference>
<dbReference type="PANTHER" id="PTHR45458">
    <property type="entry name" value="SHORT-CHAIN DEHYDROGENASE/REDUCTASE SDR"/>
    <property type="match status" value="1"/>
</dbReference>
<proteinExistence type="predicted"/>
<organism evidence="1 2">
    <name type="scientific">Colletotrichum sojae</name>
    <dbReference type="NCBI Taxonomy" id="2175907"/>
    <lineage>
        <taxon>Eukaryota</taxon>
        <taxon>Fungi</taxon>
        <taxon>Dikarya</taxon>
        <taxon>Ascomycota</taxon>
        <taxon>Pezizomycotina</taxon>
        <taxon>Sordariomycetes</taxon>
        <taxon>Hypocreomycetidae</taxon>
        <taxon>Glomerellales</taxon>
        <taxon>Glomerellaceae</taxon>
        <taxon>Colletotrichum</taxon>
        <taxon>Colletotrichum orchidearum species complex</taxon>
    </lineage>
</organism>
<dbReference type="AlphaFoldDB" id="A0A8H6IU62"/>
<keyword evidence="2" id="KW-1185">Reference proteome</keyword>